<organism evidence="3 4">
    <name type="scientific">Halomonas cibimaris</name>
    <dbReference type="NCBI Taxonomy" id="657012"/>
    <lineage>
        <taxon>Bacteria</taxon>
        <taxon>Pseudomonadati</taxon>
        <taxon>Pseudomonadota</taxon>
        <taxon>Gammaproteobacteria</taxon>
        <taxon>Oceanospirillales</taxon>
        <taxon>Halomonadaceae</taxon>
        <taxon>Halomonas</taxon>
    </lineage>
</organism>
<feature type="compositionally biased region" description="Basic and acidic residues" evidence="1">
    <location>
        <begin position="122"/>
        <end position="157"/>
    </location>
</feature>
<keyword evidence="4" id="KW-1185">Reference proteome</keyword>
<name>A0ABP7L939_9GAMM</name>
<gene>
    <name evidence="3" type="ORF">GCM10022228_04970</name>
</gene>
<evidence type="ECO:0000313" key="4">
    <source>
        <dbReference type="Proteomes" id="UP001500133"/>
    </source>
</evidence>
<evidence type="ECO:0000256" key="1">
    <source>
        <dbReference type="SAM" id="MobiDB-lite"/>
    </source>
</evidence>
<feature type="domain" description="KfrA N-terminal DNA-binding" evidence="2">
    <location>
        <begin position="4"/>
        <end position="119"/>
    </location>
</feature>
<comment type="caution">
    <text evidence="3">The sequence shown here is derived from an EMBL/GenBank/DDBJ whole genome shotgun (WGS) entry which is preliminary data.</text>
</comment>
<evidence type="ECO:0000259" key="2">
    <source>
        <dbReference type="Pfam" id="PF11740"/>
    </source>
</evidence>
<feature type="region of interest" description="Disordered" evidence="1">
    <location>
        <begin position="98"/>
        <end position="195"/>
    </location>
</feature>
<dbReference type="RefSeq" id="WP_344701982.1">
    <property type="nucleotide sequence ID" value="NZ_BAAAZT010000021.1"/>
</dbReference>
<dbReference type="EMBL" id="BAAAZT010000021">
    <property type="protein sequence ID" value="GAA3897254.1"/>
    <property type="molecule type" value="Genomic_DNA"/>
</dbReference>
<accession>A0ABP7L939</accession>
<protein>
    <recommendedName>
        <fullName evidence="2">KfrA N-terminal DNA-binding domain-containing protein</fullName>
    </recommendedName>
</protein>
<proteinExistence type="predicted"/>
<dbReference type="InterPro" id="IPR021104">
    <property type="entry name" value="KfrA_DNA-bd_N"/>
</dbReference>
<reference evidence="4" key="1">
    <citation type="journal article" date="2019" name="Int. J. Syst. Evol. Microbiol.">
        <title>The Global Catalogue of Microorganisms (GCM) 10K type strain sequencing project: providing services to taxonomists for standard genome sequencing and annotation.</title>
        <authorList>
            <consortium name="The Broad Institute Genomics Platform"/>
            <consortium name="The Broad Institute Genome Sequencing Center for Infectious Disease"/>
            <person name="Wu L."/>
            <person name="Ma J."/>
        </authorList>
    </citation>
    <scope>NUCLEOTIDE SEQUENCE [LARGE SCALE GENOMIC DNA]</scope>
    <source>
        <strain evidence="4">JCM 16914</strain>
    </source>
</reference>
<dbReference type="Proteomes" id="UP001500133">
    <property type="component" value="Unassembled WGS sequence"/>
</dbReference>
<sequence>MALTPEKIHAEADKIAEAGDRPTLARVRKALGGGSFSTISEAMQAWREKQTEEHALAEIEVPEPINERVEQLKAAAWDAAVAEAERRLSAERAALDEAQAQATGEVEEAREAVQTLEEEAAERDRELEGLRGKLAEAERGWREAEQQREAESARLSERLSGLEARLNDAQNVIDRLTEREVDPSTSQKDSKKKPR</sequence>
<dbReference type="Pfam" id="PF11740">
    <property type="entry name" value="KfrA_N"/>
    <property type="match status" value="1"/>
</dbReference>
<evidence type="ECO:0000313" key="3">
    <source>
        <dbReference type="EMBL" id="GAA3897254.1"/>
    </source>
</evidence>